<evidence type="ECO:0000256" key="1">
    <source>
        <dbReference type="ARBA" id="ARBA00005724"/>
    </source>
</evidence>
<name>A0A8H2VEX5_9SACH</name>
<dbReference type="RefSeq" id="XP_041406159.1">
    <property type="nucleotide sequence ID" value="XM_041550225.1"/>
</dbReference>
<evidence type="ECO:0000313" key="6">
    <source>
        <dbReference type="Proteomes" id="UP000644660"/>
    </source>
</evidence>
<dbReference type="Pfam" id="PF10363">
    <property type="entry name" value="RTP1_C1"/>
    <property type="match status" value="1"/>
</dbReference>
<dbReference type="InterPro" id="IPR039600">
    <property type="entry name" value="TANGO6/Rtp1"/>
</dbReference>
<gene>
    <name evidence="5" type="ORF">KABA2_04S03454</name>
</gene>
<evidence type="ECO:0000259" key="3">
    <source>
        <dbReference type="Pfam" id="PF10304"/>
    </source>
</evidence>
<dbReference type="PANTHER" id="PTHR20959:SF1">
    <property type="entry name" value="TRANSPORT AND GOLGI ORGANIZATION PROTEIN 6 HOMOLOG"/>
    <property type="match status" value="1"/>
</dbReference>
<reference evidence="5 6" key="1">
    <citation type="submission" date="2020-05" db="EMBL/GenBank/DDBJ databases">
        <authorList>
            <person name="Casaregola S."/>
            <person name="Devillers H."/>
            <person name="Grondin C."/>
        </authorList>
    </citation>
    <scope>NUCLEOTIDE SEQUENCE [LARGE SCALE GENOMIC DNA]</scope>
    <source>
        <strain evidence="5 6">CLIB 1767</strain>
    </source>
</reference>
<accession>A0A8H2VEX5</accession>
<comment type="similarity">
    <text evidence="1">Belongs to the Tango6 family.</text>
</comment>
<protein>
    <recommendedName>
        <fullName evidence="7">RNA polymerase II assembly factor Rtp1 C-terminal domain-containing protein</fullName>
    </recommendedName>
</protein>
<dbReference type="EMBL" id="CAEFZW010000004">
    <property type="protein sequence ID" value="CAB4254315.1"/>
    <property type="molecule type" value="Genomic_DNA"/>
</dbReference>
<sequence length="1010" mass="117340">MFAMSKMPKVNIKHYRKSYSMEGKRSVKDILNKGPEFVKDTQLDIFFEQLNDELFKPLAQLQKEEDNSRSVYQFLGFESNGLFVSKLLKYFNKLHVLVLDNQKKVTTDESDLLPISLHDMRYVDALINLIVIHGIDANIPLDMRIPMDSKRLTQFKEDDKRYEIPKDHRMNIPTLKSVTDYMYGILIHSKNDNETEADYLRSIILKGSAYTNIFLGILVLLFIGTVSYEEKLDSLETIQETYTLFSMYTLLTETLINKEAKVKVIDLLSTLVIRRKEDGLLSLIDFILGVRENEDIDAEKLSRVNQILLSRPPKSIPNKIYLQNLFDQIYDSLTYVNRPIVLMCVNNVIKDFFLRNRRIVRDFLFKRIYQILFNSPINNHTSKELNDMINVLISLSKNSSVDVVKDLVCGLDKDGFFLALWMYALFLKKNQKVDPLIANNLKKDNFGPYYEVILSLMKSFLFILDEYDALDYLCIHLLNSDHEEWEYRINLETQLAYINVKNTNNLNLNDLNISYNSMSGENMNKMSKLFQDMDISIDLFIELLKLLDNEECIKDNFLSVLKRWVQQTFNLDNGQKDSLVNLPEDVQTKNILILTDIKLLEKMNENFKSGLIRNVSDILEVINDLLDLHLNNIEGMQKDDDDDDDDDNSDDDSDDEEVSEQDDNNEMNGHMNTLDIIFELLKTIIDQTPPSVLQKNKSLLLQINEKIKKNRTIPQELISSSLATALRTSVTKQDEHTESSQNEMDDNERLDKALRNIADPLVPIKVHGLMELRKFVEDGSTIIATDRVFKLHLQYLRNPDPFIYLNVIKGLSSLCECQPEMTLGVLIEFYQDLRRRNKIDDILKVGEVFINFIQRENQLFQGKYANMIIDVCLERIQGHSKVDNKIRMSAMSILGVCLQVNAKGVSTRISEMLDCVFGILQLETDEAANDKQNDTFIMRRSAIRLIYDLFYDFEPSLLPEKYNIERLLTLLEYIKDKENDYLVCEQIVQVIKTINEVMPETTLEKLTLSE</sequence>
<dbReference type="GeneID" id="64857304"/>
<feature type="domain" description="RNA polymerase II assembly factor Rtp1 C-terminal" evidence="4">
    <location>
        <begin position="751"/>
        <end position="858"/>
    </location>
</feature>
<dbReference type="InterPro" id="IPR016024">
    <property type="entry name" value="ARM-type_fold"/>
</dbReference>
<dbReference type="AlphaFoldDB" id="A0A8H2VEX5"/>
<proteinExistence type="inferred from homology"/>
<feature type="compositionally biased region" description="Acidic residues" evidence="2">
    <location>
        <begin position="639"/>
        <end position="665"/>
    </location>
</feature>
<feature type="domain" description="RNA polymerase II assembly factor Rtp1 C-terminal" evidence="3">
    <location>
        <begin position="963"/>
        <end position="995"/>
    </location>
</feature>
<organism evidence="5 6">
    <name type="scientific">Maudiozyma barnettii</name>
    <dbReference type="NCBI Taxonomy" id="61262"/>
    <lineage>
        <taxon>Eukaryota</taxon>
        <taxon>Fungi</taxon>
        <taxon>Dikarya</taxon>
        <taxon>Ascomycota</taxon>
        <taxon>Saccharomycotina</taxon>
        <taxon>Saccharomycetes</taxon>
        <taxon>Saccharomycetales</taxon>
        <taxon>Saccharomycetaceae</taxon>
        <taxon>Maudiozyma</taxon>
    </lineage>
</organism>
<keyword evidence="6" id="KW-1185">Reference proteome</keyword>
<evidence type="ECO:0008006" key="7">
    <source>
        <dbReference type="Google" id="ProtNLM"/>
    </source>
</evidence>
<evidence type="ECO:0000259" key="4">
    <source>
        <dbReference type="Pfam" id="PF10363"/>
    </source>
</evidence>
<dbReference type="PANTHER" id="PTHR20959">
    <property type="entry name" value="TRANSPORT AND GOLGI ORGANIZATION PROTEIN 6 FAMILY MEMBER"/>
    <property type="match status" value="1"/>
</dbReference>
<dbReference type="Pfam" id="PF10304">
    <property type="entry name" value="RTP1_C2"/>
    <property type="match status" value="1"/>
</dbReference>
<dbReference type="OrthoDB" id="39591at2759"/>
<dbReference type="InterPro" id="IPR019414">
    <property type="entry name" value="Rtp1_C2"/>
</dbReference>
<dbReference type="SUPFAM" id="SSF48371">
    <property type="entry name" value="ARM repeat"/>
    <property type="match status" value="1"/>
</dbReference>
<feature type="region of interest" description="Disordered" evidence="2">
    <location>
        <begin position="635"/>
        <end position="669"/>
    </location>
</feature>
<dbReference type="GO" id="GO:0009306">
    <property type="term" value="P:protein secretion"/>
    <property type="evidence" value="ECO:0007669"/>
    <property type="project" value="TreeGrafter"/>
</dbReference>
<dbReference type="InterPro" id="IPR019451">
    <property type="entry name" value="Rtp1_C1"/>
</dbReference>
<evidence type="ECO:0000313" key="5">
    <source>
        <dbReference type="EMBL" id="CAB4254315.1"/>
    </source>
</evidence>
<evidence type="ECO:0000256" key="2">
    <source>
        <dbReference type="SAM" id="MobiDB-lite"/>
    </source>
</evidence>
<dbReference type="Proteomes" id="UP000644660">
    <property type="component" value="Unassembled WGS sequence"/>
</dbReference>
<comment type="caution">
    <text evidence="5">The sequence shown here is derived from an EMBL/GenBank/DDBJ whole genome shotgun (WGS) entry which is preliminary data.</text>
</comment>